<evidence type="ECO:0000313" key="2">
    <source>
        <dbReference type="EMBL" id="PON61590.1"/>
    </source>
</evidence>
<reference evidence="3" key="1">
    <citation type="submission" date="2016-06" db="EMBL/GenBank/DDBJ databases">
        <title>Parallel loss of symbiosis genes in relatives of nitrogen-fixing non-legume Parasponia.</title>
        <authorList>
            <person name="Van Velzen R."/>
            <person name="Holmer R."/>
            <person name="Bu F."/>
            <person name="Rutten L."/>
            <person name="Van Zeijl A."/>
            <person name="Liu W."/>
            <person name="Santuari L."/>
            <person name="Cao Q."/>
            <person name="Sharma T."/>
            <person name="Shen D."/>
            <person name="Roswanjaya Y."/>
            <person name="Wardhani T."/>
            <person name="Kalhor M.S."/>
            <person name="Jansen J."/>
            <person name="Van den Hoogen J."/>
            <person name="Gungor B."/>
            <person name="Hartog M."/>
            <person name="Hontelez J."/>
            <person name="Verver J."/>
            <person name="Yang W.-C."/>
            <person name="Schijlen E."/>
            <person name="Repin R."/>
            <person name="Schilthuizen M."/>
            <person name="Schranz E."/>
            <person name="Heidstra R."/>
            <person name="Miyata K."/>
            <person name="Fedorova E."/>
            <person name="Kohlen W."/>
            <person name="Bisseling T."/>
            <person name="Smit S."/>
            <person name="Geurts R."/>
        </authorList>
    </citation>
    <scope>NUCLEOTIDE SEQUENCE [LARGE SCALE GENOMIC DNA]</scope>
    <source>
        <strain evidence="3">cv. WU1-14</strain>
    </source>
</reference>
<gene>
    <name evidence="2" type="ORF">PanWU01x14_145060</name>
</gene>
<comment type="caution">
    <text evidence="2">The sequence shown here is derived from an EMBL/GenBank/DDBJ whole genome shotgun (WGS) entry which is preliminary data.</text>
</comment>
<feature type="region of interest" description="Disordered" evidence="1">
    <location>
        <begin position="1"/>
        <end position="41"/>
    </location>
</feature>
<accession>A0A2P5CKM2</accession>
<keyword evidence="3" id="KW-1185">Reference proteome</keyword>
<organism evidence="2 3">
    <name type="scientific">Parasponia andersonii</name>
    <name type="common">Sponia andersonii</name>
    <dbReference type="NCBI Taxonomy" id="3476"/>
    <lineage>
        <taxon>Eukaryota</taxon>
        <taxon>Viridiplantae</taxon>
        <taxon>Streptophyta</taxon>
        <taxon>Embryophyta</taxon>
        <taxon>Tracheophyta</taxon>
        <taxon>Spermatophyta</taxon>
        <taxon>Magnoliopsida</taxon>
        <taxon>eudicotyledons</taxon>
        <taxon>Gunneridae</taxon>
        <taxon>Pentapetalae</taxon>
        <taxon>rosids</taxon>
        <taxon>fabids</taxon>
        <taxon>Rosales</taxon>
        <taxon>Cannabaceae</taxon>
        <taxon>Parasponia</taxon>
    </lineage>
</organism>
<evidence type="ECO:0000256" key="1">
    <source>
        <dbReference type="SAM" id="MobiDB-lite"/>
    </source>
</evidence>
<protein>
    <submittedName>
        <fullName evidence="2">Uncharacterized protein</fullName>
    </submittedName>
</protein>
<sequence length="76" mass="8340">RKLYGQNGPIKQVHTAGACPRTPNEISGGLRDGGFRNRSYRPDLSASTTDLKISPDYKNATYVASRSCANRIRVTN</sequence>
<dbReference type="EMBL" id="JXTB01000120">
    <property type="protein sequence ID" value="PON61590.1"/>
    <property type="molecule type" value="Genomic_DNA"/>
</dbReference>
<name>A0A2P5CKM2_PARAD</name>
<evidence type="ECO:0000313" key="3">
    <source>
        <dbReference type="Proteomes" id="UP000237105"/>
    </source>
</evidence>
<dbReference type="AlphaFoldDB" id="A0A2P5CKM2"/>
<feature type="non-terminal residue" evidence="2">
    <location>
        <position position="1"/>
    </location>
</feature>
<proteinExistence type="predicted"/>
<dbReference type="Proteomes" id="UP000237105">
    <property type="component" value="Unassembled WGS sequence"/>
</dbReference>